<evidence type="ECO:0000313" key="2">
    <source>
        <dbReference type="EMBL" id="AUW31130.1"/>
    </source>
</evidence>
<evidence type="ECO:0000256" key="1">
    <source>
        <dbReference type="SAM" id="MobiDB-lite"/>
    </source>
</evidence>
<name>A0A2K9YE82_CLAUC</name>
<protein>
    <submittedName>
        <fullName evidence="2">Uncharacterized protein</fullName>
    </submittedName>
</protein>
<dbReference type="AlphaFoldDB" id="A0A2K9YE82"/>
<proteinExistence type="predicted"/>
<feature type="compositionally biased region" description="Basic residues" evidence="1">
    <location>
        <begin position="207"/>
        <end position="218"/>
    </location>
</feature>
<accession>A0A2K9YE82</accession>
<reference evidence="2" key="1">
    <citation type="submission" date="2017-12" db="EMBL/GenBank/DDBJ databases">
        <title>Genome Sequencing Reveals a Rich Biosynthetic Potential.</title>
        <authorList>
            <person name="Bertrand R.L."/>
            <person name="Abdel-Hameed M.E."/>
            <person name="Sorensen J.L."/>
        </authorList>
    </citation>
    <scope>NUCLEOTIDE SEQUENCE</scope>
</reference>
<organism evidence="2">
    <name type="scientific">Cladonia uncialis subsp. uncialis</name>
    <dbReference type="NCBI Taxonomy" id="180999"/>
    <lineage>
        <taxon>Eukaryota</taxon>
        <taxon>Fungi</taxon>
        <taxon>Dikarya</taxon>
        <taxon>Ascomycota</taxon>
        <taxon>Pezizomycotina</taxon>
        <taxon>Lecanoromycetes</taxon>
        <taxon>OSLEUM clade</taxon>
        <taxon>Lecanoromycetidae</taxon>
        <taxon>Lecanorales</taxon>
        <taxon>Lecanorineae</taxon>
        <taxon>Cladoniaceae</taxon>
        <taxon>Cladonia</taxon>
    </lineage>
</organism>
<dbReference type="EMBL" id="MG777492">
    <property type="protein sequence ID" value="AUW31130.1"/>
    <property type="molecule type" value="Genomic_DNA"/>
</dbReference>
<feature type="region of interest" description="Disordered" evidence="1">
    <location>
        <begin position="204"/>
        <end position="237"/>
    </location>
</feature>
<sequence length="237" mass="27006">MKGRSRCEVKARIRSSLMQDPLQQKIRRRSVINGKQCASRLFGQRRVVGTGVRAPLWLEDGKRQEDDRVGIERMNDNYIGKLGINGVDEGCCQRQRITGNPIAINYCGTATLMFVGVAEGFLMLNMLTEFWAELRRPDESLGHRAMQYEKATGLQAGALLDLCVEHSIDYSHTTWGTRRHCHNYYKRWRHDSTQASLISWHAGYGRNSHKSNHGRRRPSSNSVHGKLESGLAQTQEH</sequence>